<feature type="region of interest" description="Disordered" evidence="1">
    <location>
        <begin position="1"/>
        <end position="25"/>
    </location>
</feature>
<dbReference type="AlphaFoldDB" id="A0A369JJG2"/>
<dbReference type="Proteomes" id="UP000076154">
    <property type="component" value="Unassembled WGS sequence"/>
</dbReference>
<comment type="caution">
    <text evidence="2">The sequence shown here is derived from an EMBL/GenBank/DDBJ whole genome shotgun (WGS) entry which is preliminary data.</text>
</comment>
<evidence type="ECO:0000256" key="1">
    <source>
        <dbReference type="SAM" id="MobiDB-lite"/>
    </source>
</evidence>
<sequence length="141" mass="16031">MPECARPLPPPLTLDDIGPSPPLRNKESFRGPIVKTYLLGFVMTFEDLAQWGADHGLDPDGDAYNAYQRARHTLSKVIPHPTMVATARYGPHRICCTSYVVATNRTPEERARASDLEFVERVRTILDKTDPPIWHRPVRLW</sequence>
<dbReference type="InParanoid" id="A0A369JJG2"/>
<reference evidence="2" key="1">
    <citation type="submission" date="2018-04" db="EMBL/GenBank/DDBJ databases">
        <title>Whole genome sequencing of Hypsizygus marmoreus.</title>
        <authorList>
            <person name="Choi I.-G."/>
            <person name="Min B."/>
            <person name="Kim J.-G."/>
            <person name="Kim S."/>
            <person name="Oh Y.-L."/>
            <person name="Kong W.-S."/>
            <person name="Park H."/>
            <person name="Jeong J."/>
            <person name="Song E.-S."/>
        </authorList>
    </citation>
    <scope>NUCLEOTIDE SEQUENCE [LARGE SCALE GENOMIC DNA]</scope>
    <source>
        <strain evidence="2">51987-8</strain>
    </source>
</reference>
<gene>
    <name evidence="2" type="ORF">Hypma_012306</name>
</gene>
<keyword evidence="3" id="KW-1185">Reference proteome</keyword>
<accession>A0A369JJG2</accession>
<evidence type="ECO:0000313" key="3">
    <source>
        <dbReference type="Proteomes" id="UP000076154"/>
    </source>
</evidence>
<dbReference type="OrthoDB" id="3004391at2759"/>
<proteinExistence type="predicted"/>
<organism evidence="2 3">
    <name type="scientific">Hypsizygus marmoreus</name>
    <name type="common">White beech mushroom</name>
    <name type="synonym">Agaricus marmoreus</name>
    <dbReference type="NCBI Taxonomy" id="39966"/>
    <lineage>
        <taxon>Eukaryota</taxon>
        <taxon>Fungi</taxon>
        <taxon>Dikarya</taxon>
        <taxon>Basidiomycota</taxon>
        <taxon>Agaricomycotina</taxon>
        <taxon>Agaricomycetes</taxon>
        <taxon>Agaricomycetidae</taxon>
        <taxon>Agaricales</taxon>
        <taxon>Tricholomatineae</taxon>
        <taxon>Lyophyllaceae</taxon>
        <taxon>Hypsizygus</taxon>
    </lineage>
</organism>
<evidence type="ECO:0000313" key="2">
    <source>
        <dbReference type="EMBL" id="RDB20707.1"/>
    </source>
</evidence>
<name>A0A369JJG2_HYPMA</name>
<protein>
    <submittedName>
        <fullName evidence="2">Uncharacterized protein</fullName>
    </submittedName>
</protein>
<dbReference type="EMBL" id="LUEZ02000058">
    <property type="protein sequence ID" value="RDB20707.1"/>
    <property type="molecule type" value="Genomic_DNA"/>
</dbReference>